<keyword evidence="9" id="KW-1185">Reference proteome</keyword>
<dbReference type="PANTHER" id="PTHR19836:SF30">
    <property type="entry name" value="RIBOSOMAL PROTEIN S14"/>
    <property type="match status" value="1"/>
</dbReference>
<dbReference type="OrthoDB" id="413436at2759"/>
<comment type="caution">
    <text evidence="8">The sequence shown here is derived from an EMBL/GenBank/DDBJ whole genome shotgun (WGS) entry which is preliminary data.</text>
</comment>
<evidence type="ECO:0000256" key="1">
    <source>
        <dbReference type="ARBA" id="ARBA00004173"/>
    </source>
</evidence>
<keyword evidence="4" id="KW-0496">Mitochondrion</keyword>
<dbReference type="GO" id="GO:0005739">
    <property type="term" value="C:mitochondrion"/>
    <property type="evidence" value="ECO:0007669"/>
    <property type="project" value="UniProtKB-SubCell"/>
</dbReference>
<dbReference type="Proteomes" id="UP000323000">
    <property type="component" value="Chromosome 6"/>
</dbReference>
<dbReference type="GO" id="GO:0003735">
    <property type="term" value="F:structural constituent of ribosome"/>
    <property type="evidence" value="ECO:0007669"/>
    <property type="project" value="InterPro"/>
</dbReference>
<evidence type="ECO:0000256" key="7">
    <source>
        <dbReference type="ARBA" id="ARBA00042804"/>
    </source>
</evidence>
<evidence type="ECO:0000313" key="8">
    <source>
        <dbReference type="EMBL" id="TXG59956.1"/>
    </source>
</evidence>
<comment type="similarity">
    <text evidence="2">Belongs to the universal ribosomal protein uS14 family.</text>
</comment>
<dbReference type="PANTHER" id="PTHR19836">
    <property type="entry name" value="30S RIBOSOMAL PROTEIN S14"/>
    <property type="match status" value="1"/>
</dbReference>
<comment type="subcellular location">
    <subcellularLocation>
        <location evidence="1">Mitochondrion</location>
    </subcellularLocation>
</comment>
<dbReference type="GO" id="GO:0015935">
    <property type="term" value="C:small ribosomal subunit"/>
    <property type="evidence" value="ECO:0007669"/>
    <property type="project" value="TreeGrafter"/>
</dbReference>
<evidence type="ECO:0000256" key="2">
    <source>
        <dbReference type="ARBA" id="ARBA00009083"/>
    </source>
</evidence>
<name>A0A5C7HUL3_9ROSI</name>
<dbReference type="SUPFAM" id="SSF57716">
    <property type="entry name" value="Glucocorticoid receptor-like (DNA-binding domain)"/>
    <property type="match status" value="1"/>
</dbReference>
<accession>A0A5C7HUL3</accession>
<evidence type="ECO:0000256" key="3">
    <source>
        <dbReference type="ARBA" id="ARBA00022980"/>
    </source>
</evidence>
<gene>
    <name evidence="8" type="ORF">EZV62_014529</name>
</gene>
<sequence>MSTVADKRNIKDHKRRLLAAKYEVKQKLYKALHRDVDLPNELREKFHLAAPVLSIRSFVSCIVFRTLANQGMLMGIKKASW</sequence>
<evidence type="ECO:0000256" key="6">
    <source>
        <dbReference type="ARBA" id="ARBA00040774"/>
    </source>
</evidence>
<keyword evidence="3" id="KW-0689">Ribosomal protein</keyword>
<dbReference type="Gene3D" id="4.10.830.10">
    <property type="entry name" value="30s Ribosomal Protein S14, Chain N"/>
    <property type="match status" value="1"/>
</dbReference>
<evidence type="ECO:0000256" key="4">
    <source>
        <dbReference type="ARBA" id="ARBA00023128"/>
    </source>
</evidence>
<evidence type="ECO:0000256" key="5">
    <source>
        <dbReference type="ARBA" id="ARBA00023274"/>
    </source>
</evidence>
<dbReference type="InterPro" id="IPR001209">
    <property type="entry name" value="Ribosomal_uS14"/>
</dbReference>
<dbReference type="GO" id="GO:0006412">
    <property type="term" value="P:translation"/>
    <property type="evidence" value="ECO:0007669"/>
    <property type="project" value="InterPro"/>
</dbReference>
<dbReference type="AlphaFoldDB" id="A0A5C7HUL3"/>
<organism evidence="8 9">
    <name type="scientific">Acer yangbiense</name>
    <dbReference type="NCBI Taxonomy" id="1000413"/>
    <lineage>
        <taxon>Eukaryota</taxon>
        <taxon>Viridiplantae</taxon>
        <taxon>Streptophyta</taxon>
        <taxon>Embryophyta</taxon>
        <taxon>Tracheophyta</taxon>
        <taxon>Spermatophyta</taxon>
        <taxon>Magnoliopsida</taxon>
        <taxon>eudicotyledons</taxon>
        <taxon>Gunneridae</taxon>
        <taxon>Pentapetalae</taxon>
        <taxon>rosids</taxon>
        <taxon>malvids</taxon>
        <taxon>Sapindales</taxon>
        <taxon>Sapindaceae</taxon>
        <taxon>Hippocastanoideae</taxon>
        <taxon>Acereae</taxon>
        <taxon>Acer</taxon>
    </lineage>
</organism>
<dbReference type="EMBL" id="VAHF01000006">
    <property type="protein sequence ID" value="TXG59956.1"/>
    <property type="molecule type" value="Genomic_DNA"/>
</dbReference>
<evidence type="ECO:0000313" key="9">
    <source>
        <dbReference type="Proteomes" id="UP000323000"/>
    </source>
</evidence>
<keyword evidence="5" id="KW-0687">Ribonucleoprotein</keyword>
<reference evidence="9" key="1">
    <citation type="journal article" date="2019" name="Gigascience">
        <title>De novo genome assembly of the endangered Acer yangbiense, a plant species with extremely small populations endemic to Yunnan Province, China.</title>
        <authorList>
            <person name="Yang J."/>
            <person name="Wariss H.M."/>
            <person name="Tao L."/>
            <person name="Zhang R."/>
            <person name="Yun Q."/>
            <person name="Hollingsworth P."/>
            <person name="Dao Z."/>
            <person name="Luo G."/>
            <person name="Guo H."/>
            <person name="Ma Y."/>
            <person name="Sun W."/>
        </authorList>
    </citation>
    <scope>NUCLEOTIDE SEQUENCE [LARGE SCALE GENOMIC DNA]</scope>
    <source>
        <strain evidence="9">cv. Malutang</strain>
    </source>
</reference>
<dbReference type="InterPro" id="IPR043140">
    <property type="entry name" value="Ribosomal_uS14_sf"/>
</dbReference>
<protein>
    <recommendedName>
        <fullName evidence="6">Small ribosomal subunit protein uS14m</fullName>
    </recommendedName>
    <alternativeName>
        <fullName evidence="7">Ribosomal protein S14, mitochondrial</fullName>
    </alternativeName>
</protein>
<proteinExistence type="inferred from homology"/>
<dbReference type="Gene3D" id="1.10.287.1480">
    <property type="match status" value="1"/>
</dbReference>